<evidence type="ECO:0000259" key="1">
    <source>
        <dbReference type="Pfam" id="PF00534"/>
    </source>
</evidence>
<sequence length="421" mass="46313">MRRLYCGGAQDVFIGQPKEDVLMRILYIQPYASQVGGVDTVLLQLVQGLDSSIHQAYVLLPSWSPYVEKYREAGAEVLFGTIAVFGKPTDSGYYFRNMKNLISSMREIKKLVKQHGIDLIHSHKMEVIGGNIVGKLLGIPTVQTVHELPRRPLAAYQFVGLLNHLFNDKVIVLCERSKIMFKWGPWRSGKLIKIYNGIRLPERSPVPAAAGVRNLREELALPSDSKIMITVARLNPMKGIEYVIEAARQLKQERTDVAFVIVGDVAFDAEKGYKDELLALARQAGVDHMVHFLGLRRDVPALLAQSDVFVLPSVYDIFPTVILEAMSAGLPVVATDVGGVPEMVTAEVGLLVPAQQASALKAGIAAMLQCDGKAIGERGRARVAAYFSQTTYVSHTVALYESLMNAKRPLSAANKKEVTSQ</sequence>
<organism evidence="3 4">
    <name type="scientific">Paenibacillus whitsoniae</name>
    <dbReference type="NCBI Taxonomy" id="2496558"/>
    <lineage>
        <taxon>Bacteria</taxon>
        <taxon>Bacillati</taxon>
        <taxon>Bacillota</taxon>
        <taxon>Bacilli</taxon>
        <taxon>Bacillales</taxon>
        <taxon>Paenibacillaceae</taxon>
        <taxon>Paenibacillus</taxon>
    </lineage>
</organism>
<dbReference type="OrthoDB" id="9804196at2"/>
<dbReference type="SUPFAM" id="SSF53756">
    <property type="entry name" value="UDP-Glycosyltransferase/glycogen phosphorylase"/>
    <property type="match status" value="1"/>
</dbReference>
<dbReference type="GO" id="GO:0016757">
    <property type="term" value="F:glycosyltransferase activity"/>
    <property type="evidence" value="ECO:0007669"/>
    <property type="project" value="InterPro"/>
</dbReference>
<evidence type="ECO:0000313" key="3">
    <source>
        <dbReference type="EMBL" id="RTE08118.1"/>
    </source>
</evidence>
<dbReference type="AlphaFoldDB" id="A0A3S0C9T9"/>
<proteinExistence type="predicted"/>
<gene>
    <name evidence="3" type="ORF">EJQ19_18665</name>
</gene>
<dbReference type="CDD" id="cd03801">
    <property type="entry name" value="GT4_PimA-like"/>
    <property type="match status" value="1"/>
</dbReference>
<dbReference type="Gene3D" id="3.40.50.2000">
    <property type="entry name" value="Glycogen Phosphorylase B"/>
    <property type="match status" value="2"/>
</dbReference>
<feature type="domain" description="Glycosyl transferase family 1" evidence="1">
    <location>
        <begin position="214"/>
        <end position="371"/>
    </location>
</feature>
<reference evidence="3 4" key="1">
    <citation type="submission" date="2018-12" db="EMBL/GenBank/DDBJ databases">
        <title>Bacillus ochoae sp. nov., Paenibacillus whitsoniae sp. nov., Paenibacillus spiritus sp. nov. Isolated from the Mars Exploration Rover during spacecraft assembly.</title>
        <authorList>
            <person name="Seuylemezian A."/>
            <person name="Vaishampayan P."/>
        </authorList>
    </citation>
    <scope>NUCLEOTIDE SEQUENCE [LARGE SCALE GENOMIC DNA]</scope>
    <source>
        <strain evidence="3 4">MER 54</strain>
    </source>
</reference>
<protein>
    <submittedName>
        <fullName evidence="3">Glycosyltransferase family 1 protein</fullName>
    </submittedName>
</protein>
<dbReference type="Proteomes" id="UP000276128">
    <property type="component" value="Unassembled WGS sequence"/>
</dbReference>
<name>A0A3S0C9T9_9BACL</name>
<feature type="domain" description="Glycosyltransferase subfamily 4-like N-terminal" evidence="2">
    <location>
        <begin position="35"/>
        <end position="198"/>
    </location>
</feature>
<comment type="caution">
    <text evidence="3">The sequence shown here is derived from an EMBL/GenBank/DDBJ whole genome shotgun (WGS) entry which is preliminary data.</text>
</comment>
<dbReference type="Pfam" id="PF00534">
    <property type="entry name" value="Glycos_transf_1"/>
    <property type="match status" value="1"/>
</dbReference>
<dbReference type="Pfam" id="PF13439">
    <property type="entry name" value="Glyco_transf_4"/>
    <property type="match status" value="1"/>
</dbReference>
<keyword evidence="4" id="KW-1185">Reference proteome</keyword>
<dbReference type="InterPro" id="IPR028098">
    <property type="entry name" value="Glyco_trans_4-like_N"/>
</dbReference>
<dbReference type="InterPro" id="IPR001296">
    <property type="entry name" value="Glyco_trans_1"/>
</dbReference>
<evidence type="ECO:0000259" key="2">
    <source>
        <dbReference type="Pfam" id="PF13439"/>
    </source>
</evidence>
<dbReference type="EMBL" id="RXHU01000056">
    <property type="protein sequence ID" value="RTE08118.1"/>
    <property type="molecule type" value="Genomic_DNA"/>
</dbReference>
<accession>A0A3S0C9T9</accession>
<dbReference type="PANTHER" id="PTHR12526">
    <property type="entry name" value="GLYCOSYLTRANSFERASE"/>
    <property type="match status" value="1"/>
</dbReference>
<evidence type="ECO:0000313" key="4">
    <source>
        <dbReference type="Proteomes" id="UP000276128"/>
    </source>
</evidence>
<keyword evidence="3" id="KW-0808">Transferase</keyword>